<dbReference type="RefSeq" id="WP_012215346.1">
    <property type="nucleotide sequence ID" value="NC_010085.1"/>
</dbReference>
<dbReference type="Gene3D" id="1.10.730.10">
    <property type="entry name" value="Isoleucyl-tRNA Synthetase, Domain 1"/>
    <property type="match status" value="1"/>
</dbReference>
<dbReference type="Gene3D" id="2.20.28.20">
    <property type="entry name" value="Methionyl-tRNA synthetase, Zn-domain"/>
    <property type="match status" value="1"/>
</dbReference>
<evidence type="ECO:0000256" key="1">
    <source>
        <dbReference type="ARBA" id="ARBA00022598"/>
    </source>
</evidence>
<feature type="domain" description="Methionyl-tRNA synthetase anticodon-binding" evidence="9">
    <location>
        <begin position="404"/>
        <end position="548"/>
    </location>
</feature>
<dbReference type="AlphaFoldDB" id="A9A2E8"/>
<dbReference type="PhylomeDB" id="A9A2E8"/>
<dbReference type="InterPro" id="IPR041872">
    <property type="entry name" value="Anticodon_Met"/>
</dbReference>
<keyword evidence="5 7" id="KW-0030">Aminoacyl-tRNA synthetase</keyword>
<evidence type="ECO:0000259" key="9">
    <source>
        <dbReference type="Pfam" id="PF19303"/>
    </source>
</evidence>
<dbReference type="GO" id="GO:0005524">
    <property type="term" value="F:ATP binding"/>
    <property type="evidence" value="ECO:0007669"/>
    <property type="project" value="UniProtKB-UniRule"/>
</dbReference>
<protein>
    <recommendedName>
        <fullName evidence="7">Methionine--tRNA ligase</fullName>
        <ecNumber evidence="7">6.1.1.10</ecNumber>
    </recommendedName>
    <alternativeName>
        <fullName evidence="7">Methionyl-tRNA synthetase</fullName>
        <shortName evidence="7">MetRS</shortName>
    </alternativeName>
</protein>
<evidence type="ECO:0000256" key="2">
    <source>
        <dbReference type="ARBA" id="ARBA00022741"/>
    </source>
</evidence>
<dbReference type="Proteomes" id="UP000000792">
    <property type="component" value="Chromosome"/>
</dbReference>
<dbReference type="HOGENOM" id="CLU_009710_1_2_2"/>
<keyword evidence="7" id="KW-0963">Cytoplasm</keyword>
<dbReference type="EnsemblBacteria" id="ABX12859">
    <property type="protein sequence ID" value="ABX12859"/>
    <property type="gene ID" value="Nmar_0963"/>
</dbReference>
<dbReference type="Gene3D" id="3.40.50.620">
    <property type="entry name" value="HUPs"/>
    <property type="match status" value="1"/>
</dbReference>
<dbReference type="KEGG" id="nmr:Nmar_0963"/>
<dbReference type="CDD" id="cd07957">
    <property type="entry name" value="Anticodon_Ia_Met"/>
    <property type="match status" value="1"/>
</dbReference>
<dbReference type="HAMAP" id="MF_00098">
    <property type="entry name" value="Met_tRNA_synth_type1"/>
    <property type="match status" value="1"/>
</dbReference>
<dbReference type="PRINTS" id="PR01041">
    <property type="entry name" value="TRNASYNTHMET"/>
</dbReference>
<comment type="subcellular location">
    <subcellularLocation>
        <location evidence="7">Cytoplasm</location>
    </subcellularLocation>
</comment>
<dbReference type="GO" id="GO:0004825">
    <property type="term" value="F:methionine-tRNA ligase activity"/>
    <property type="evidence" value="ECO:0000318"/>
    <property type="project" value="GO_Central"/>
</dbReference>
<dbReference type="InParanoid" id="A9A2E8"/>
<dbReference type="GeneID" id="5773478"/>
<dbReference type="Pfam" id="PF09334">
    <property type="entry name" value="tRNA-synt_1g"/>
    <property type="match status" value="1"/>
</dbReference>
<reference evidence="10 11" key="1">
    <citation type="journal article" date="2010" name="Proc. Natl. Acad. Sci. U.S.A.">
        <title>Nitrosopumilus maritimus genome reveals unique mechanisms for nitrification and autotrophy in globally distributed marine crenarchaea.</title>
        <authorList>
            <person name="Walker C.B."/>
            <person name="de la Torre J.R."/>
            <person name="Klotz M.G."/>
            <person name="Urakawa H."/>
            <person name="Pinel N."/>
            <person name="Arp D.J."/>
            <person name="Brochier-Armanet C."/>
            <person name="Chain P.S."/>
            <person name="Chan P.P."/>
            <person name="Gollabgir A."/>
            <person name="Hemp J."/>
            <person name="Hugler M."/>
            <person name="Karr E.A."/>
            <person name="Konneke M."/>
            <person name="Shin M."/>
            <person name="Lawton T.J."/>
            <person name="Lowe T."/>
            <person name="Martens-Habbena W."/>
            <person name="Sayavedra-Soto L.A."/>
            <person name="Lang D."/>
            <person name="Sievert S.M."/>
            <person name="Rosenzweig A.C."/>
            <person name="Manning G."/>
            <person name="Stahl D.A."/>
        </authorList>
    </citation>
    <scope>NUCLEOTIDE SEQUENCE [LARGE SCALE GENOMIC DNA]</scope>
    <source>
        <strain evidence="10 11">SCM1</strain>
    </source>
</reference>
<keyword evidence="4 7" id="KW-0648">Protein biosynthesis</keyword>
<keyword evidence="3 7" id="KW-0067">ATP-binding</keyword>
<dbReference type="SUPFAM" id="SSF52374">
    <property type="entry name" value="Nucleotidylyl transferase"/>
    <property type="match status" value="1"/>
</dbReference>
<dbReference type="GO" id="GO:0046872">
    <property type="term" value="F:metal ion binding"/>
    <property type="evidence" value="ECO:0007669"/>
    <property type="project" value="UniProtKB-KW"/>
</dbReference>
<feature type="domain" description="Methionyl/Leucyl tRNA synthetase" evidence="8">
    <location>
        <begin position="6"/>
        <end position="392"/>
    </location>
</feature>
<comment type="function">
    <text evidence="7">Is required not only for elongation of protein synthesis but also for the initiation of all mRNA translation through initiator tRNA(fMet) aminoacylation.</text>
</comment>
<feature type="short sequence motif" description="'KMSKS' region" evidence="7">
    <location>
        <begin position="328"/>
        <end position="332"/>
    </location>
</feature>
<evidence type="ECO:0000256" key="6">
    <source>
        <dbReference type="ARBA" id="ARBA00047364"/>
    </source>
</evidence>
<dbReference type="NCBIfam" id="TIGR00398">
    <property type="entry name" value="metG"/>
    <property type="match status" value="1"/>
</dbReference>
<evidence type="ECO:0000256" key="3">
    <source>
        <dbReference type="ARBA" id="ARBA00022840"/>
    </source>
</evidence>
<keyword evidence="11" id="KW-1185">Reference proteome</keyword>
<dbReference type="InterPro" id="IPR033911">
    <property type="entry name" value="MetRS_core"/>
</dbReference>
<gene>
    <name evidence="7" type="primary">metG</name>
    <name evidence="10" type="ordered locus">Nmar_0963</name>
</gene>
<evidence type="ECO:0000256" key="4">
    <source>
        <dbReference type="ARBA" id="ARBA00022917"/>
    </source>
</evidence>
<dbReference type="PANTHER" id="PTHR45765:SF1">
    <property type="entry name" value="METHIONINE--TRNA LIGASE, CYTOPLASMIC"/>
    <property type="match status" value="1"/>
</dbReference>
<comment type="similarity">
    <text evidence="7">Belongs to the class-I aminoacyl-tRNA synthetase family. MetG type 1 subfamily.</text>
</comment>
<feature type="short sequence motif" description="'HIGH' region" evidence="7">
    <location>
        <begin position="12"/>
        <end position="22"/>
    </location>
</feature>
<dbReference type="SUPFAM" id="SSF57770">
    <property type="entry name" value="Methionyl-tRNA synthetase (MetRS), Zn-domain"/>
    <property type="match status" value="1"/>
</dbReference>
<dbReference type="Pfam" id="PF19303">
    <property type="entry name" value="Anticodon_3"/>
    <property type="match status" value="1"/>
</dbReference>
<feature type="binding site" evidence="7">
    <location>
        <position position="144"/>
    </location>
    <ligand>
        <name>Zn(2+)</name>
        <dbReference type="ChEBI" id="CHEBI:29105"/>
    </ligand>
</feature>
<proteinExistence type="inferred from homology"/>
<dbReference type="EC" id="6.1.1.10" evidence="7"/>
<comment type="catalytic activity">
    <reaction evidence="6 7">
        <text>tRNA(Met) + L-methionine + ATP = L-methionyl-tRNA(Met) + AMP + diphosphate</text>
        <dbReference type="Rhea" id="RHEA:13481"/>
        <dbReference type="Rhea" id="RHEA-COMP:9667"/>
        <dbReference type="Rhea" id="RHEA-COMP:9698"/>
        <dbReference type="ChEBI" id="CHEBI:30616"/>
        <dbReference type="ChEBI" id="CHEBI:33019"/>
        <dbReference type="ChEBI" id="CHEBI:57844"/>
        <dbReference type="ChEBI" id="CHEBI:78442"/>
        <dbReference type="ChEBI" id="CHEBI:78530"/>
        <dbReference type="ChEBI" id="CHEBI:456215"/>
        <dbReference type="EC" id="6.1.1.10"/>
    </reaction>
</comment>
<dbReference type="FunCoup" id="A9A2E8">
    <property type="interactions" value="254"/>
</dbReference>
<evidence type="ECO:0000313" key="10">
    <source>
        <dbReference type="EMBL" id="ABX12859.1"/>
    </source>
</evidence>
<dbReference type="InterPro" id="IPR029038">
    <property type="entry name" value="MetRS_Zn"/>
</dbReference>
<keyword evidence="1 7" id="KW-0436">Ligase</keyword>
<feature type="binding site" evidence="7">
    <location>
        <position position="157"/>
    </location>
    <ligand>
        <name>Zn(2+)</name>
        <dbReference type="ChEBI" id="CHEBI:29105"/>
    </ligand>
</feature>
<keyword evidence="7" id="KW-0479">Metal-binding</keyword>
<feature type="binding site" evidence="7">
    <location>
        <position position="331"/>
    </location>
    <ligand>
        <name>ATP</name>
        <dbReference type="ChEBI" id="CHEBI:30616"/>
    </ligand>
</feature>
<name>A9A2E8_NITMS</name>
<dbReference type="NCBIfam" id="NF001100">
    <property type="entry name" value="PRK00133.1"/>
    <property type="match status" value="1"/>
</dbReference>
<evidence type="ECO:0000256" key="7">
    <source>
        <dbReference type="HAMAP-Rule" id="MF_00098"/>
    </source>
</evidence>
<dbReference type="OrthoDB" id="371856at2157"/>
<dbReference type="InterPro" id="IPR009080">
    <property type="entry name" value="tRNAsynth_Ia_anticodon-bd"/>
</dbReference>
<dbReference type="EMBL" id="CP000866">
    <property type="protein sequence ID" value="ABX12859.1"/>
    <property type="molecule type" value="Genomic_DNA"/>
</dbReference>
<dbReference type="InterPro" id="IPR014729">
    <property type="entry name" value="Rossmann-like_a/b/a_fold"/>
</dbReference>
<dbReference type="GO" id="GO:0006431">
    <property type="term" value="P:methionyl-tRNA aminoacylation"/>
    <property type="evidence" value="ECO:0000318"/>
    <property type="project" value="GO_Central"/>
</dbReference>
<accession>A9A2E8</accession>
<keyword evidence="2 7" id="KW-0547">Nucleotide-binding</keyword>
<evidence type="ECO:0000256" key="5">
    <source>
        <dbReference type="ARBA" id="ARBA00023146"/>
    </source>
</evidence>
<evidence type="ECO:0000259" key="8">
    <source>
        <dbReference type="Pfam" id="PF09334"/>
    </source>
</evidence>
<dbReference type="InterPro" id="IPR023458">
    <property type="entry name" value="Met-tRNA_ligase_1"/>
</dbReference>
<keyword evidence="7" id="KW-0862">Zinc</keyword>
<evidence type="ECO:0000313" key="11">
    <source>
        <dbReference type="Proteomes" id="UP000000792"/>
    </source>
</evidence>
<comment type="cofactor">
    <cofactor evidence="7">
        <name>Zn(2+)</name>
        <dbReference type="ChEBI" id="CHEBI:29105"/>
    </cofactor>
    <text evidence="7">Binds 1 zinc ion per subunit.</text>
</comment>
<dbReference type="InterPro" id="IPR015413">
    <property type="entry name" value="Methionyl/Leucyl_tRNA_Synth"/>
</dbReference>
<feature type="binding site" evidence="7">
    <location>
        <position position="147"/>
    </location>
    <ligand>
        <name>Zn(2+)</name>
        <dbReference type="ChEBI" id="CHEBI:29105"/>
    </ligand>
</feature>
<dbReference type="SUPFAM" id="SSF47323">
    <property type="entry name" value="Anticodon-binding domain of a subclass of class I aminoacyl-tRNA synthetases"/>
    <property type="match status" value="1"/>
</dbReference>
<sequence>MNKKAIITSALPYANGEIHLGHVASTYLPADVTTRFLKQNGVEAYYVCASDDFGTPILIQSEKEGKTPAEYVAHWNKRDYEDFSAFDIDFDYFYKTSSDENIQFVQDVFKKLNDAGHIYEQEIIQFYCNNDKKFLPDRYVKGTCPYCKAEDQYSDLCESCGRVPEEITNPKCSLCGQPPTKEKTTHYFFKLKNFGEPLSKWLDENDHLQKDVKKYVQNWIKSGLIDWDITRDITWGVPVPLDDAKDKVFYGWFDNHLAYISTALKFLNDKGIDGKEFWNSADIYHFIGKDIVYHHYLFLPAMRLGIESEYKLPDYIPTRGHLTLQAKKISKSRNWYIGLKEFLEYYPADYLRFYLVSINPYSQDDLNFDWDDFTTRINSELIGNLGNFINRALGFTKKAFDGNIPDPEDFDEKDSEAEQKIKSLASEVGSLMEQNHLDRALKKIMEFSSYFNQYFQHKEPWKKGPGTASCVYLSVNAVRSLAIATFPFIPKSAQNIWTQLALDGKINDQNWNDMSVLGVSSGHTLGDASPLFARVEDADIEKYKKQLGPSE</sequence>
<feature type="binding site" evidence="7">
    <location>
        <position position="160"/>
    </location>
    <ligand>
        <name>Zn(2+)</name>
        <dbReference type="ChEBI" id="CHEBI:29105"/>
    </ligand>
</feature>
<dbReference type="STRING" id="436308.Nmar_0963"/>
<dbReference type="PANTHER" id="PTHR45765">
    <property type="entry name" value="METHIONINE--TRNA LIGASE"/>
    <property type="match status" value="1"/>
</dbReference>
<dbReference type="GO" id="GO:0005737">
    <property type="term" value="C:cytoplasm"/>
    <property type="evidence" value="ECO:0007669"/>
    <property type="project" value="UniProtKB-SubCell"/>
</dbReference>
<dbReference type="eggNOG" id="arCOG00810">
    <property type="taxonomic scope" value="Archaea"/>
</dbReference>
<organism evidence="10 11">
    <name type="scientific">Nitrosopumilus maritimus (strain SCM1)</name>
    <dbReference type="NCBI Taxonomy" id="436308"/>
    <lineage>
        <taxon>Archaea</taxon>
        <taxon>Nitrososphaerota</taxon>
        <taxon>Nitrososphaeria</taxon>
        <taxon>Nitrosopumilales</taxon>
        <taxon>Nitrosopumilaceae</taxon>
        <taxon>Nitrosopumilus</taxon>
    </lineage>
</organism>
<dbReference type="InterPro" id="IPR014758">
    <property type="entry name" value="Met-tRNA_synth"/>
</dbReference>